<evidence type="ECO:0000256" key="6">
    <source>
        <dbReference type="SAM" id="Phobius"/>
    </source>
</evidence>
<dbReference type="PANTHER" id="PTHR32322:SF2">
    <property type="entry name" value="EAMA DOMAIN-CONTAINING PROTEIN"/>
    <property type="match status" value="1"/>
</dbReference>
<feature type="transmembrane region" description="Helical" evidence="6">
    <location>
        <begin position="279"/>
        <end position="297"/>
    </location>
</feature>
<dbReference type="Pfam" id="PF00892">
    <property type="entry name" value="EamA"/>
    <property type="match status" value="2"/>
</dbReference>
<protein>
    <submittedName>
        <fullName evidence="8">Drug/metabolite transporter (DMT)-like permease</fullName>
    </submittedName>
</protein>
<evidence type="ECO:0000313" key="9">
    <source>
        <dbReference type="Proteomes" id="UP000256779"/>
    </source>
</evidence>
<dbReference type="AlphaFoldDB" id="A0A3D9L099"/>
<feature type="transmembrane region" description="Helical" evidence="6">
    <location>
        <begin position="190"/>
        <end position="209"/>
    </location>
</feature>
<evidence type="ECO:0000259" key="7">
    <source>
        <dbReference type="Pfam" id="PF00892"/>
    </source>
</evidence>
<dbReference type="Proteomes" id="UP000256779">
    <property type="component" value="Unassembled WGS sequence"/>
</dbReference>
<name>A0A3D9L099_MARFU</name>
<dbReference type="GO" id="GO:0016020">
    <property type="term" value="C:membrane"/>
    <property type="evidence" value="ECO:0007669"/>
    <property type="project" value="UniProtKB-SubCell"/>
</dbReference>
<feature type="transmembrane region" description="Helical" evidence="6">
    <location>
        <begin position="124"/>
        <end position="142"/>
    </location>
</feature>
<comment type="subcellular location">
    <subcellularLocation>
        <location evidence="1">Membrane</location>
        <topology evidence="1">Multi-pass membrane protein</topology>
    </subcellularLocation>
</comment>
<dbReference type="EMBL" id="QREG01000014">
    <property type="protein sequence ID" value="RED96607.1"/>
    <property type="molecule type" value="Genomic_DNA"/>
</dbReference>
<comment type="caution">
    <text evidence="8">The sequence shown here is derived from an EMBL/GenBank/DDBJ whole genome shotgun (WGS) entry which is preliminary data.</text>
</comment>
<dbReference type="SUPFAM" id="SSF103481">
    <property type="entry name" value="Multidrug resistance efflux transporter EmrE"/>
    <property type="match status" value="2"/>
</dbReference>
<reference evidence="8 9" key="1">
    <citation type="submission" date="2018-07" db="EMBL/GenBank/DDBJ databases">
        <title>Genomic Encyclopedia of Type Strains, Phase IV (KMG-IV): sequencing the most valuable type-strain genomes for metagenomic binning, comparative biology and taxonomic classification.</title>
        <authorList>
            <person name="Goeker M."/>
        </authorList>
    </citation>
    <scope>NUCLEOTIDE SEQUENCE [LARGE SCALE GENOMIC DNA]</scope>
    <source>
        <strain evidence="8 9">DSM 4134</strain>
    </source>
</reference>
<comment type="similarity">
    <text evidence="2">Belongs to the EamA transporter family.</text>
</comment>
<keyword evidence="5 6" id="KW-0472">Membrane</keyword>
<proteinExistence type="inferred from homology"/>
<dbReference type="InterPro" id="IPR000620">
    <property type="entry name" value="EamA_dom"/>
</dbReference>
<dbReference type="PANTHER" id="PTHR32322">
    <property type="entry name" value="INNER MEMBRANE TRANSPORTER"/>
    <property type="match status" value="1"/>
</dbReference>
<feature type="transmembrane region" description="Helical" evidence="6">
    <location>
        <begin position="252"/>
        <end position="273"/>
    </location>
</feature>
<evidence type="ECO:0000313" key="8">
    <source>
        <dbReference type="EMBL" id="RED96607.1"/>
    </source>
</evidence>
<keyword evidence="3 6" id="KW-0812">Transmembrane</keyword>
<dbReference type="Gene3D" id="1.10.3730.20">
    <property type="match status" value="1"/>
</dbReference>
<sequence>MNTSDRILVILAFFVIYFVWGTTYLAIVIGLHGFPPFFMAAMRFLIAGVLLVGFSLYKGEKLPDRSSIVKNAIIGLVVLTGGQGLLIWSEQYIASGYASVLIATLPIWFVVMDRRHWTLYFSNPFILAGIIIGFAGITMLFRDQLVNGQEDDDVMLQLLASVAVLAGGICWVGGTLYHRSHPAPGSMQHNLGWQLLMGAAICMTISGICGEYPDITLSTDMMSWAAVIYLALAGSIAAFIAYTWLLERIPSAIVGTYAYINPVVAVFLGWLLADEKITAFQLSGMSVVLVSAILINVNRNKVSR</sequence>
<evidence type="ECO:0000256" key="3">
    <source>
        <dbReference type="ARBA" id="ARBA00022692"/>
    </source>
</evidence>
<keyword evidence="9" id="KW-1185">Reference proteome</keyword>
<feature type="transmembrane region" description="Helical" evidence="6">
    <location>
        <begin position="94"/>
        <end position="112"/>
    </location>
</feature>
<gene>
    <name evidence="8" type="ORF">C7460_11465</name>
</gene>
<feature type="domain" description="EamA" evidence="7">
    <location>
        <begin position="9"/>
        <end position="141"/>
    </location>
</feature>
<evidence type="ECO:0000256" key="4">
    <source>
        <dbReference type="ARBA" id="ARBA00022989"/>
    </source>
</evidence>
<dbReference type="OrthoDB" id="9812547at2"/>
<organism evidence="8 9">
    <name type="scientific">Marinoscillum furvescens DSM 4134</name>
    <dbReference type="NCBI Taxonomy" id="1122208"/>
    <lineage>
        <taxon>Bacteria</taxon>
        <taxon>Pseudomonadati</taxon>
        <taxon>Bacteroidota</taxon>
        <taxon>Cytophagia</taxon>
        <taxon>Cytophagales</taxon>
        <taxon>Reichenbachiellaceae</taxon>
        <taxon>Marinoscillum</taxon>
    </lineage>
</organism>
<feature type="transmembrane region" description="Helical" evidence="6">
    <location>
        <begin position="7"/>
        <end position="31"/>
    </location>
</feature>
<feature type="transmembrane region" description="Helical" evidence="6">
    <location>
        <begin position="69"/>
        <end position="88"/>
    </location>
</feature>
<evidence type="ECO:0000256" key="1">
    <source>
        <dbReference type="ARBA" id="ARBA00004141"/>
    </source>
</evidence>
<dbReference type="InterPro" id="IPR050638">
    <property type="entry name" value="AA-Vitamin_Transporters"/>
</dbReference>
<evidence type="ECO:0000256" key="5">
    <source>
        <dbReference type="ARBA" id="ARBA00023136"/>
    </source>
</evidence>
<dbReference type="RefSeq" id="WP_115868892.1">
    <property type="nucleotide sequence ID" value="NZ_QREG01000014.1"/>
</dbReference>
<accession>A0A3D9L099</accession>
<evidence type="ECO:0000256" key="2">
    <source>
        <dbReference type="ARBA" id="ARBA00007362"/>
    </source>
</evidence>
<dbReference type="InterPro" id="IPR037185">
    <property type="entry name" value="EmrE-like"/>
</dbReference>
<feature type="domain" description="EamA" evidence="7">
    <location>
        <begin position="161"/>
        <end position="296"/>
    </location>
</feature>
<feature type="transmembrane region" description="Helical" evidence="6">
    <location>
        <begin position="37"/>
        <end position="57"/>
    </location>
</feature>
<feature type="transmembrane region" description="Helical" evidence="6">
    <location>
        <begin position="154"/>
        <end position="178"/>
    </location>
</feature>
<keyword evidence="4 6" id="KW-1133">Transmembrane helix</keyword>
<feature type="transmembrane region" description="Helical" evidence="6">
    <location>
        <begin position="221"/>
        <end position="245"/>
    </location>
</feature>